<dbReference type="RefSeq" id="WP_106257675.1">
    <property type="nucleotide sequence ID" value="NZ_CAWNSW010000133.1"/>
</dbReference>
<sequence>MQSIKVRQRVGSDGILHLEIPTEIHESEVEVTVTYQKLAPQEVDEQGWLVGFFERTYGICADDPIVVDDDGIAEALDDDMEGVFDKP</sequence>
<accession>A0A2T1E2T2</accession>
<proteinExistence type="predicted"/>
<organism evidence="1 2">
    <name type="scientific">Stenomitos frigidus ULC18</name>
    <dbReference type="NCBI Taxonomy" id="2107698"/>
    <lineage>
        <taxon>Bacteria</taxon>
        <taxon>Bacillati</taxon>
        <taxon>Cyanobacteriota</taxon>
        <taxon>Cyanophyceae</taxon>
        <taxon>Leptolyngbyales</taxon>
        <taxon>Leptolyngbyaceae</taxon>
        <taxon>Stenomitos</taxon>
    </lineage>
</organism>
<dbReference type="OrthoDB" id="26670at2"/>
<keyword evidence="2" id="KW-1185">Reference proteome</keyword>
<comment type="caution">
    <text evidence="1">The sequence shown here is derived from an EMBL/GenBank/DDBJ whole genome shotgun (WGS) entry which is preliminary data.</text>
</comment>
<protein>
    <submittedName>
        <fullName evidence="1">Uncharacterized protein</fullName>
    </submittedName>
</protein>
<reference evidence="2" key="1">
    <citation type="submission" date="2018-02" db="EMBL/GenBank/DDBJ databases">
        <authorList>
            <person name="Moore K."/>
            <person name="Momper L."/>
        </authorList>
    </citation>
    <scope>NUCLEOTIDE SEQUENCE [LARGE SCALE GENOMIC DNA]</scope>
    <source>
        <strain evidence="2">ULC18</strain>
    </source>
</reference>
<name>A0A2T1E2T2_9CYAN</name>
<dbReference type="AlphaFoldDB" id="A0A2T1E2T2"/>
<reference evidence="1 2" key="2">
    <citation type="submission" date="2018-03" db="EMBL/GenBank/DDBJ databases">
        <title>The ancient ancestry and fast evolution of plastids.</title>
        <authorList>
            <person name="Moore K.R."/>
            <person name="Magnabosco C."/>
            <person name="Momper L."/>
            <person name="Gold D.A."/>
            <person name="Bosak T."/>
            <person name="Fournier G.P."/>
        </authorList>
    </citation>
    <scope>NUCLEOTIDE SEQUENCE [LARGE SCALE GENOMIC DNA]</scope>
    <source>
        <strain evidence="1 2">ULC18</strain>
    </source>
</reference>
<dbReference type="EMBL" id="PVWK01000098">
    <property type="protein sequence ID" value="PSB27056.1"/>
    <property type="molecule type" value="Genomic_DNA"/>
</dbReference>
<dbReference type="Proteomes" id="UP000239576">
    <property type="component" value="Unassembled WGS sequence"/>
</dbReference>
<gene>
    <name evidence="1" type="ORF">C7B82_18095</name>
</gene>
<evidence type="ECO:0000313" key="2">
    <source>
        <dbReference type="Proteomes" id="UP000239576"/>
    </source>
</evidence>
<evidence type="ECO:0000313" key="1">
    <source>
        <dbReference type="EMBL" id="PSB27056.1"/>
    </source>
</evidence>